<accession>A0A0B6Z7R2</accession>
<dbReference type="AlphaFoldDB" id="A0A0B6Z7R2"/>
<evidence type="ECO:0000313" key="1">
    <source>
        <dbReference type="EMBL" id="CEK64417.1"/>
    </source>
</evidence>
<dbReference type="EMBL" id="HACG01017552">
    <property type="protein sequence ID" value="CEK64417.1"/>
    <property type="molecule type" value="Transcribed_RNA"/>
</dbReference>
<organism evidence="1">
    <name type="scientific">Arion vulgaris</name>
    <dbReference type="NCBI Taxonomy" id="1028688"/>
    <lineage>
        <taxon>Eukaryota</taxon>
        <taxon>Metazoa</taxon>
        <taxon>Spiralia</taxon>
        <taxon>Lophotrochozoa</taxon>
        <taxon>Mollusca</taxon>
        <taxon>Gastropoda</taxon>
        <taxon>Heterobranchia</taxon>
        <taxon>Euthyneura</taxon>
        <taxon>Panpulmonata</taxon>
        <taxon>Eupulmonata</taxon>
        <taxon>Stylommatophora</taxon>
        <taxon>Helicina</taxon>
        <taxon>Arionoidea</taxon>
        <taxon>Arionidae</taxon>
        <taxon>Arion</taxon>
    </lineage>
</organism>
<reference evidence="1" key="1">
    <citation type="submission" date="2014-12" db="EMBL/GenBank/DDBJ databases">
        <title>Insight into the proteome of Arion vulgaris.</title>
        <authorList>
            <person name="Aradska J."/>
            <person name="Bulat T."/>
            <person name="Smidak R."/>
            <person name="Sarate P."/>
            <person name="Gangsoo J."/>
            <person name="Sialana F."/>
            <person name="Bilban M."/>
            <person name="Lubec G."/>
        </authorList>
    </citation>
    <scope>NUCLEOTIDE SEQUENCE</scope>
    <source>
        <tissue evidence="1">Skin</tissue>
    </source>
</reference>
<protein>
    <submittedName>
        <fullName evidence="1">Uncharacterized protein</fullName>
    </submittedName>
</protein>
<name>A0A0B6Z7R2_9EUPU</name>
<sequence length="50" mass="5685">MSNVEEEEQKMYRTVTSDKSKHQLVQNCSVVPVLHAIGAYKPGRKYSCSQ</sequence>
<proteinExistence type="predicted"/>
<feature type="non-terminal residue" evidence="1">
    <location>
        <position position="50"/>
    </location>
</feature>
<gene>
    <name evidence="1" type="primary">ORF51711</name>
</gene>